<dbReference type="InterPro" id="IPR014729">
    <property type="entry name" value="Rossmann-like_a/b/a_fold"/>
</dbReference>
<evidence type="ECO:0000256" key="2">
    <source>
        <dbReference type="ARBA" id="ARBA00022642"/>
    </source>
</evidence>
<evidence type="ECO:0000256" key="3">
    <source>
        <dbReference type="ARBA" id="ARBA00022679"/>
    </source>
</evidence>
<dbReference type="NCBIfam" id="NF002243">
    <property type="entry name" value="PRK01153.1"/>
    <property type="match status" value="1"/>
</dbReference>
<evidence type="ECO:0000256" key="7">
    <source>
        <dbReference type="ARBA" id="ARBA00023027"/>
    </source>
</evidence>
<dbReference type="CDD" id="cd02166">
    <property type="entry name" value="NMNAT_Archaea"/>
    <property type="match status" value="1"/>
</dbReference>
<comment type="caution">
    <text evidence="11">The sequence shown here is derived from an EMBL/GenBank/DDBJ whole genome shotgun (WGS) entry which is preliminary data.</text>
</comment>
<keyword evidence="7 8" id="KW-0520">NAD</keyword>
<evidence type="ECO:0000256" key="6">
    <source>
        <dbReference type="ARBA" id="ARBA00022840"/>
    </source>
</evidence>
<evidence type="ECO:0000259" key="10">
    <source>
        <dbReference type="Pfam" id="PF01467"/>
    </source>
</evidence>
<dbReference type="AlphaFoldDB" id="A0A8T7H800"/>
<comment type="subcellular location">
    <subcellularLocation>
        <location evidence="8">Cytoplasm</location>
    </subcellularLocation>
</comment>
<dbReference type="InterPro" id="IPR004821">
    <property type="entry name" value="Cyt_trans-like"/>
</dbReference>
<dbReference type="SUPFAM" id="SSF52374">
    <property type="entry name" value="Nucleotidylyl transferase"/>
    <property type="match status" value="1"/>
</dbReference>
<evidence type="ECO:0000256" key="4">
    <source>
        <dbReference type="ARBA" id="ARBA00022695"/>
    </source>
</evidence>
<reference evidence="11" key="1">
    <citation type="submission" date="2020-05" db="EMBL/GenBank/DDBJ databases">
        <title>The first insight into the ecology of ammonia-tolerant syntrophic propionate oxidizing bacteria.</title>
        <authorList>
            <person name="Singh A."/>
            <person name="Schnurer A."/>
            <person name="Westerholm M."/>
        </authorList>
    </citation>
    <scope>NUCLEOTIDE SEQUENCE</scope>
    <source>
        <strain evidence="11">MAG54</strain>
    </source>
</reference>
<proteinExistence type="inferred from homology"/>
<gene>
    <name evidence="11" type="ORF">HQQ74_02335</name>
</gene>
<evidence type="ECO:0000256" key="8">
    <source>
        <dbReference type="HAMAP-Rule" id="MF_00243"/>
    </source>
</evidence>
<evidence type="ECO:0000256" key="9">
    <source>
        <dbReference type="NCBIfam" id="TIGR01527"/>
    </source>
</evidence>
<dbReference type="GO" id="GO:0005524">
    <property type="term" value="F:ATP binding"/>
    <property type="evidence" value="ECO:0007669"/>
    <property type="project" value="UniProtKB-KW"/>
</dbReference>
<keyword evidence="8" id="KW-0963">Cytoplasm</keyword>
<evidence type="ECO:0000313" key="12">
    <source>
        <dbReference type="Proteomes" id="UP000737555"/>
    </source>
</evidence>
<dbReference type="Pfam" id="PF01467">
    <property type="entry name" value="CTP_transf_like"/>
    <property type="match status" value="1"/>
</dbReference>
<dbReference type="EMBL" id="JABMJE010000018">
    <property type="protein sequence ID" value="NQS77554.1"/>
    <property type="molecule type" value="Genomic_DNA"/>
</dbReference>
<dbReference type="NCBIfam" id="TIGR01527">
    <property type="entry name" value="arch_NMN_Atrans"/>
    <property type="match status" value="1"/>
</dbReference>
<comment type="catalytic activity">
    <reaction evidence="8">
        <text>beta-nicotinamide D-ribonucleotide + ATP + H(+) = diphosphate + NAD(+)</text>
        <dbReference type="Rhea" id="RHEA:21360"/>
        <dbReference type="ChEBI" id="CHEBI:14649"/>
        <dbReference type="ChEBI" id="CHEBI:15378"/>
        <dbReference type="ChEBI" id="CHEBI:30616"/>
        <dbReference type="ChEBI" id="CHEBI:33019"/>
        <dbReference type="ChEBI" id="CHEBI:57540"/>
        <dbReference type="EC" id="2.7.7.1"/>
    </reaction>
</comment>
<comment type="similarity">
    <text evidence="1 8">Belongs to the archaeal NMN adenylyltransferase family.</text>
</comment>
<dbReference type="Proteomes" id="UP000737555">
    <property type="component" value="Unassembled WGS sequence"/>
</dbReference>
<evidence type="ECO:0000313" key="11">
    <source>
        <dbReference type="EMBL" id="NQS77554.1"/>
    </source>
</evidence>
<comment type="pathway">
    <text evidence="8">Cofactor biosynthesis; NAD(+) biosynthesis; NAD(+) from nicotinamide D-ribonucleotide: step 1/1.</text>
</comment>
<dbReference type="Gene3D" id="3.40.50.620">
    <property type="entry name" value="HUPs"/>
    <property type="match status" value="1"/>
</dbReference>
<dbReference type="InterPro" id="IPR006418">
    <property type="entry name" value="NMN_Atrans_arc"/>
</dbReference>
<dbReference type="PANTHER" id="PTHR21342:SF0">
    <property type="entry name" value="BIFUNCTIONAL NMN ADENYLYLTRANSFERASE_NUDIX HYDROLASE"/>
    <property type="match status" value="1"/>
</dbReference>
<keyword evidence="4 8" id="KW-0548">Nucleotidyltransferase</keyword>
<dbReference type="PANTHER" id="PTHR21342">
    <property type="entry name" value="PHOSPHOPANTETHEINE ADENYLYLTRANSFERASE"/>
    <property type="match status" value="1"/>
</dbReference>
<evidence type="ECO:0000256" key="5">
    <source>
        <dbReference type="ARBA" id="ARBA00022741"/>
    </source>
</evidence>
<evidence type="ECO:0000256" key="1">
    <source>
        <dbReference type="ARBA" id="ARBA00010124"/>
    </source>
</evidence>
<dbReference type="HAMAP" id="MF_00243">
    <property type="entry name" value="NMN_adenylyltr"/>
    <property type="match status" value="1"/>
</dbReference>
<name>A0A8T7H800_9EURY</name>
<accession>A0A8T7H800</accession>
<dbReference type="GO" id="GO:0000309">
    <property type="term" value="F:nicotinamide-nucleotide adenylyltransferase activity"/>
    <property type="evidence" value="ECO:0007669"/>
    <property type="project" value="UniProtKB-UniRule"/>
</dbReference>
<dbReference type="EC" id="2.7.7.1" evidence="8 9"/>
<dbReference type="NCBIfam" id="TIGR00125">
    <property type="entry name" value="cyt_tran_rel"/>
    <property type="match status" value="1"/>
</dbReference>
<protein>
    <recommendedName>
        <fullName evidence="8 9">Nicotinamide-nucleotide adenylyltransferase</fullName>
        <ecNumber evidence="8 9">2.7.7.1</ecNumber>
    </recommendedName>
    <alternativeName>
        <fullName evidence="8">NAD(+) diphosphorylase</fullName>
    </alternativeName>
    <alternativeName>
        <fullName evidence="8">NAD(+) pyrophosphorylase</fullName>
    </alternativeName>
    <alternativeName>
        <fullName evidence="8">NMN adenylyltransferase</fullName>
    </alternativeName>
</protein>
<dbReference type="GO" id="GO:0009435">
    <property type="term" value="P:NAD+ biosynthetic process"/>
    <property type="evidence" value="ECO:0007669"/>
    <property type="project" value="UniProtKB-UniRule"/>
</dbReference>
<keyword evidence="6 8" id="KW-0067">ATP-binding</keyword>
<sequence length="169" mass="19094">MNRRGFYIGRFQPYHNGHQSVLERIACSADEIVIGVGSAQLSHTVANPFTAGERVLMLTRSLEGLGCPFYVIPIEDIQRNALWVAHVRSMTPPFDTVYSSNPLVMQLFSETGMDVQSPDMYERQTHSGTEIRRRMLDGEPWEHLVPPAVVDVIREIRGVERLQRIAGSD</sequence>
<dbReference type="GO" id="GO:0005737">
    <property type="term" value="C:cytoplasm"/>
    <property type="evidence" value="ECO:0007669"/>
    <property type="project" value="UniProtKB-SubCell"/>
</dbReference>
<organism evidence="11 12">
    <name type="scientific">Methanoculleus bourgensis</name>
    <dbReference type="NCBI Taxonomy" id="83986"/>
    <lineage>
        <taxon>Archaea</taxon>
        <taxon>Methanobacteriati</taxon>
        <taxon>Methanobacteriota</taxon>
        <taxon>Stenosarchaea group</taxon>
        <taxon>Methanomicrobia</taxon>
        <taxon>Methanomicrobiales</taxon>
        <taxon>Methanomicrobiaceae</taxon>
        <taxon>Methanoculleus</taxon>
    </lineage>
</organism>
<feature type="domain" description="Cytidyltransferase-like" evidence="10">
    <location>
        <begin position="6"/>
        <end position="134"/>
    </location>
</feature>
<keyword evidence="2 8" id="KW-0662">Pyridine nucleotide biosynthesis</keyword>
<keyword evidence="5 8" id="KW-0547">Nucleotide-binding</keyword>
<keyword evidence="3 8" id="KW-0808">Transferase</keyword>